<protein>
    <recommendedName>
        <fullName evidence="1">BioF2-like acetyltransferase domain-containing protein</fullName>
    </recommendedName>
</protein>
<reference evidence="3" key="1">
    <citation type="submission" date="2017-09" db="EMBL/GenBank/DDBJ databases">
        <title>Depth-based differentiation of microbial function through sediment-hosted aquifers and enrichment of novel symbionts in the deep terrestrial subsurface.</title>
        <authorList>
            <person name="Probst A.J."/>
            <person name="Ladd B."/>
            <person name="Jarett J.K."/>
            <person name="Geller-Mcgrath D.E."/>
            <person name="Sieber C.M.K."/>
            <person name="Emerson J.B."/>
            <person name="Anantharaman K."/>
            <person name="Thomas B.C."/>
            <person name="Malmstrom R."/>
            <person name="Stieglmeier M."/>
            <person name="Klingl A."/>
            <person name="Woyke T."/>
            <person name="Ryan C.M."/>
            <person name="Banfield J.F."/>
        </authorList>
    </citation>
    <scope>NUCLEOTIDE SEQUENCE [LARGE SCALE GENOMIC DNA]</scope>
</reference>
<sequence>MSIFQTREYLDLFASHFAKDDSLIGEDIFEILPDKKALLLGMKPVLNNQEITDYGDIPHPSKETVTTYFENLKTKYGVTSVQFDYVGESSQLFKVLSEMSSVPPIQQEVSPSVLLPSSWEEYLESLERTDRKELKRKFKRLDTVFHNFRCIDTSKIDMFEEFVRLHRLSDASKNQFMTQQMKVFFKELLSLPIPGWQQKLAFLSIKDKPVASVFYFENERAVLLYNSGYDPEQKYYSAGLLLTAYLIRKSIENHKEKFDFLRGSERYKYDLGGKDERLYQFIFHFTKSTSA</sequence>
<proteinExistence type="predicted"/>
<gene>
    <name evidence="2" type="ORF">COW57_03075</name>
</gene>
<evidence type="ECO:0000313" key="2">
    <source>
        <dbReference type="EMBL" id="PIV70830.1"/>
    </source>
</evidence>
<dbReference type="SUPFAM" id="SSF55729">
    <property type="entry name" value="Acyl-CoA N-acyltransferases (Nat)"/>
    <property type="match status" value="1"/>
</dbReference>
<dbReference type="InterPro" id="IPR016181">
    <property type="entry name" value="Acyl_CoA_acyltransferase"/>
</dbReference>
<organism evidence="2 3">
    <name type="scientific">Candidatus Roizmanbacteria bacterium CG17_big_fil_post_rev_8_21_14_2_50_39_7</name>
    <dbReference type="NCBI Taxonomy" id="1974858"/>
    <lineage>
        <taxon>Bacteria</taxon>
        <taxon>Candidatus Roizmaniibacteriota</taxon>
    </lineage>
</organism>
<feature type="domain" description="BioF2-like acetyltransferase" evidence="1">
    <location>
        <begin position="131"/>
        <end position="268"/>
    </location>
</feature>
<dbReference type="InterPro" id="IPR038740">
    <property type="entry name" value="BioF2-like_GNAT_dom"/>
</dbReference>
<dbReference type="Gene3D" id="3.40.630.30">
    <property type="match status" value="1"/>
</dbReference>
<dbReference type="EMBL" id="PFEV01000146">
    <property type="protein sequence ID" value="PIV70830.1"/>
    <property type="molecule type" value="Genomic_DNA"/>
</dbReference>
<evidence type="ECO:0000313" key="3">
    <source>
        <dbReference type="Proteomes" id="UP000228762"/>
    </source>
</evidence>
<dbReference type="AlphaFoldDB" id="A0A2M7EJU2"/>
<accession>A0A2M7EJU2</accession>
<dbReference type="Pfam" id="PF13480">
    <property type="entry name" value="Acetyltransf_6"/>
    <property type="match status" value="1"/>
</dbReference>
<name>A0A2M7EJU2_9BACT</name>
<evidence type="ECO:0000259" key="1">
    <source>
        <dbReference type="Pfam" id="PF13480"/>
    </source>
</evidence>
<comment type="caution">
    <text evidence="2">The sequence shown here is derived from an EMBL/GenBank/DDBJ whole genome shotgun (WGS) entry which is preliminary data.</text>
</comment>
<dbReference type="Proteomes" id="UP000228762">
    <property type="component" value="Unassembled WGS sequence"/>
</dbReference>